<reference evidence="2" key="1">
    <citation type="journal article" date="2020" name="Stud. Mycol.">
        <title>101 Dothideomycetes genomes: a test case for predicting lifestyles and emergence of pathogens.</title>
        <authorList>
            <person name="Haridas S."/>
            <person name="Albert R."/>
            <person name="Binder M."/>
            <person name="Bloem J."/>
            <person name="Labutti K."/>
            <person name="Salamov A."/>
            <person name="Andreopoulos B."/>
            <person name="Baker S."/>
            <person name="Barry K."/>
            <person name="Bills G."/>
            <person name="Bluhm B."/>
            <person name="Cannon C."/>
            <person name="Castanera R."/>
            <person name="Culley D."/>
            <person name="Daum C."/>
            <person name="Ezra D."/>
            <person name="Gonzalez J."/>
            <person name="Henrissat B."/>
            <person name="Kuo A."/>
            <person name="Liang C."/>
            <person name="Lipzen A."/>
            <person name="Lutzoni F."/>
            <person name="Magnuson J."/>
            <person name="Mondo S."/>
            <person name="Nolan M."/>
            <person name="Ohm R."/>
            <person name="Pangilinan J."/>
            <person name="Park H.-J."/>
            <person name="Ramirez L."/>
            <person name="Alfaro M."/>
            <person name="Sun H."/>
            <person name="Tritt A."/>
            <person name="Yoshinaga Y."/>
            <person name="Zwiers L.-H."/>
            <person name="Turgeon B."/>
            <person name="Goodwin S."/>
            <person name="Spatafora J."/>
            <person name="Crous P."/>
            <person name="Grigoriev I."/>
        </authorList>
    </citation>
    <scope>NUCLEOTIDE SEQUENCE</scope>
    <source>
        <strain evidence="2">CBS 116005</strain>
    </source>
</reference>
<name>A0A6G1KYY7_9PEZI</name>
<protein>
    <submittedName>
        <fullName evidence="2">Uncharacterized protein</fullName>
    </submittedName>
</protein>
<keyword evidence="3" id="KW-1185">Reference proteome</keyword>
<feature type="compositionally biased region" description="Low complexity" evidence="1">
    <location>
        <begin position="100"/>
        <end position="122"/>
    </location>
</feature>
<evidence type="ECO:0000313" key="2">
    <source>
        <dbReference type="EMBL" id="KAF2765532.1"/>
    </source>
</evidence>
<feature type="compositionally biased region" description="Polar residues" evidence="1">
    <location>
        <begin position="64"/>
        <end position="78"/>
    </location>
</feature>
<proteinExistence type="predicted"/>
<feature type="region of interest" description="Disordered" evidence="1">
    <location>
        <begin position="14"/>
        <end position="37"/>
    </location>
</feature>
<evidence type="ECO:0000256" key="1">
    <source>
        <dbReference type="SAM" id="MobiDB-lite"/>
    </source>
</evidence>
<evidence type="ECO:0000313" key="3">
    <source>
        <dbReference type="Proteomes" id="UP000799436"/>
    </source>
</evidence>
<gene>
    <name evidence="2" type="ORF">EJ03DRAFT_206042</name>
</gene>
<dbReference type="AlphaFoldDB" id="A0A6G1KYY7"/>
<dbReference type="EMBL" id="ML995889">
    <property type="protein sequence ID" value="KAF2765532.1"/>
    <property type="molecule type" value="Genomic_DNA"/>
</dbReference>
<feature type="compositionally biased region" description="Polar residues" evidence="1">
    <location>
        <begin position="28"/>
        <end position="37"/>
    </location>
</feature>
<accession>A0A6G1KYY7</accession>
<organism evidence="2 3">
    <name type="scientific">Teratosphaeria nubilosa</name>
    <dbReference type="NCBI Taxonomy" id="161662"/>
    <lineage>
        <taxon>Eukaryota</taxon>
        <taxon>Fungi</taxon>
        <taxon>Dikarya</taxon>
        <taxon>Ascomycota</taxon>
        <taxon>Pezizomycotina</taxon>
        <taxon>Dothideomycetes</taxon>
        <taxon>Dothideomycetidae</taxon>
        <taxon>Mycosphaerellales</taxon>
        <taxon>Teratosphaeriaceae</taxon>
        <taxon>Teratosphaeria</taxon>
    </lineage>
</organism>
<feature type="region of interest" description="Disordered" evidence="1">
    <location>
        <begin position="54"/>
        <end position="122"/>
    </location>
</feature>
<sequence>MQRRERVMPEAIMLGTDDRTLTHPLSYRSDSGSRLGGQQRTILQDLWTKETLRLGSKKEEDSTDSGSHVSNIQPTTLLPPTHHSRSKKVHFKADPSSAFCPSSISRPCHSSHTSSSSSTLSS</sequence>
<dbReference type="Proteomes" id="UP000799436">
    <property type="component" value="Unassembled WGS sequence"/>
</dbReference>